<accession>A0A818XA18</accession>
<evidence type="ECO:0000256" key="3">
    <source>
        <dbReference type="SAM" id="SignalP"/>
    </source>
</evidence>
<sequence>MQLLSTRIFLGMVLIIVNTVGQDEWKRSMTAVHNSPIINHYIQNETIVITSIGRFKYQDGEVILLKNKQKASEFFFTPFPYIEPNYTACNYNDFSGRTELTLVLSLYTTDLLESIESHIKKHQKICRTEHCSASLLPMHSIRLFEKGNRTKESQIKYTLDNQWYSNTPLRQTMEFIIYTLNMSICESFQDSIISRCRLPNFEIQYSLDTQQTTSRNVEVTTEHITSTSIYTQIKSQFHSNAQNMVALTENAYKNLLSETMDQITMVLRVEEGYEGLHDPIGIDRLLDRRLQYKQVRLTNTNDRLWDSLYPNLLVTWDWTSELTRPDRLSTVLNKVLKQDVTDANKFRYDISQAKEVRRQDLKLYDRQKFDEVVKRLTTNSQNTSHISDAGAHLGIGLGSTLYDVLNHTEIYKDRYNATSNDNENGTNIILTRRDAEKLIQFLSDYIEIEGNIIKPKPIDVKLVNFGLFNTSSKLFSSIVYVKRRTKVHVVPLRCPYRYISRPFTDWLAGGYHRLSSRFDVFPKNLTIDLEVMKANMSAIESRLNPKLASLESRLNEKLVSVESRLNQKLVSIESKLNEKLVSIEPTMNDDLVLDATTMNDNLVLDATTMNEDLVLDATTMNDDLVLYATTMNEVKIQPYRSRTFNISANAKWTQNGVTVAGGHGNGSATNQLNWPEGLYVDDDQTVIAADWLNARIIQWKKGDTTNGQVAAGGNGQGNGLHQLNRPAGILIDKETNNLIICDYANRRVVRWSRRSGTTQGEILIDNIQCWGLAMDEQRYLYVSDAGKHEVRRYQLGEQNGTLVAGGNGQGDGLNQLKFPTYLFVDRQQKIYVSDNNNHRVMKWAKGEKEGIVVAGGQGQGKALTQLSYPLGIVVDTLGTLYVADQGNHRVMRWPQGAKQGSVIVDGNVEGAGAKQFGYLRGLSFDRRGNLYAVDENNHRVQRFSIT</sequence>
<dbReference type="PROSITE" id="PS51125">
    <property type="entry name" value="NHL"/>
    <property type="match status" value="1"/>
</dbReference>
<dbReference type="SUPFAM" id="SSF63825">
    <property type="entry name" value="YWTD domain"/>
    <property type="match status" value="2"/>
</dbReference>
<comment type="caution">
    <text evidence="4">The sequence shown here is derived from an EMBL/GenBank/DDBJ whole genome shotgun (WGS) entry which is preliminary data.</text>
</comment>
<evidence type="ECO:0000313" key="4">
    <source>
        <dbReference type="EMBL" id="CAF3736181.1"/>
    </source>
</evidence>
<reference evidence="4" key="1">
    <citation type="submission" date="2021-02" db="EMBL/GenBank/DDBJ databases">
        <authorList>
            <person name="Nowell W R."/>
        </authorList>
    </citation>
    <scope>NUCLEOTIDE SEQUENCE</scope>
</reference>
<dbReference type="PANTHER" id="PTHR24104">
    <property type="entry name" value="E3 UBIQUITIN-PROTEIN LIGASE NHLRC1-RELATED"/>
    <property type="match status" value="1"/>
</dbReference>
<dbReference type="EMBL" id="CAJNYT010005385">
    <property type="protein sequence ID" value="CAF3736181.1"/>
    <property type="molecule type" value="Genomic_DNA"/>
</dbReference>
<feature type="chain" id="PRO_5032765413" description="NHL repeat containing protein" evidence="3">
    <location>
        <begin position="22"/>
        <end position="946"/>
    </location>
</feature>
<dbReference type="GO" id="GO:0043161">
    <property type="term" value="P:proteasome-mediated ubiquitin-dependent protein catabolic process"/>
    <property type="evidence" value="ECO:0007669"/>
    <property type="project" value="TreeGrafter"/>
</dbReference>
<dbReference type="Pfam" id="PF01436">
    <property type="entry name" value="NHL"/>
    <property type="match status" value="1"/>
</dbReference>
<dbReference type="Proteomes" id="UP000663872">
    <property type="component" value="Unassembled WGS sequence"/>
</dbReference>
<dbReference type="GO" id="GO:0008270">
    <property type="term" value="F:zinc ion binding"/>
    <property type="evidence" value="ECO:0007669"/>
    <property type="project" value="UniProtKB-KW"/>
</dbReference>
<evidence type="ECO:0000256" key="1">
    <source>
        <dbReference type="ARBA" id="ARBA00022737"/>
    </source>
</evidence>
<name>A0A818XA18_9BILA</name>
<dbReference type="InterPro" id="IPR050952">
    <property type="entry name" value="TRIM-NHL_E3_ligases"/>
</dbReference>
<keyword evidence="1" id="KW-0677">Repeat</keyword>
<feature type="repeat" description="NHL" evidence="2">
    <location>
        <begin position="860"/>
        <end position="896"/>
    </location>
</feature>
<evidence type="ECO:0000313" key="5">
    <source>
        <dbReference type="Proteomes" id="UP000663872"/>
    </source>
</evidence>
<dbReference type="CDD" id="cd05819">
    <property type="entry name" value="NHL"/>
    <property type="match status" value="1"/>
</dbReference>
<evidence type="ECO:0000256" key="2">
    <source>
        <dbReference type="PROSITE-ProRule" id="PRU00504"/>
    </source>
</evidence>
<feature type="signal peptide" evidence="3">
    <location>
        <begin position="1"/>
        <end position="21"/>
    </location>
</feature>
<dbReference type="InterPro" id="IPR011042">
    <property type="entry name" value="6-blade_b-propeller_TolB-like"/>
</dbReference>
<organism evidence="4 5">
    <name type="scientific">Rotaria socialis</name>
    <dbReference type="NCBI Taxonomy" id="392032"/>
    <lineage>
        <taxon>Eukaryota</taxon>
        <taxon>Metazoa</taxon>
        <taxon>Spiralia</taxon>
        <taxon>Gnathifera</taxon>
        <taxon>Rotifera</taxon>
        <taxon>Eurotatoria</taxon>
        <taxon>Bdelloidea</taxon>
        <taxon>Philodinida</taxon>
        <taxon>Philodinidae</taxon>
        <taxon>Rotaria</taxon>
    </lineage>
</organism>
<keyword evidence="3" id="KW-0732">Signal</keyword>
<dbReference type="PANTHER" id="PTHR24104:SF25">
    <property type="entry name" value="PROTEIN LIN-41"/>
    <property type="match status" value="1"/>
</dbReference>
<dbReference type="Gene3D" id="2.120.10.30">
    <property type="entry name" value="TolB, C-terminal domain"/>
    <property type="match status" value="1"/>
</dbReference>
<dbReference type="AlphaFoldDB" id="A0A818XA18"/>
<dbReference type="InterPro" id="IPR001258">
    <property type="entry name" value="NHL_repeat"/>
</dbReference>
<dbReference type="GO" id="GO:0061630">
    <property type="term" value="F:ubiquitin protein ligase activity"/>
    <property type="evidence" value="ECO:0007669"/>
    <property type="project" value="TreeGrafter"/>
</dbReference>
<protein>
    <recommendedName>
        <fullName evidence="6">NHL repeat containing protein</fullName>
    </recommendedName>
</protein>
<dbReference type="Gene3D" id="2.40.10.500">
    <property type="match status" value="1"/>
</dbReference>
<dbReference type="GO" id="GO:0000209">
    <property type="term" value="P:protein polyubiquitination"/>
    <property type="evidence" value="ECO:0007669"/>
    <property type="project" value="TreeGrafter"/>
</dbReference>
<evidence type="ECO:0008006" key="6">
    <source>
        <dbReference type="Google" id="ProtNLM"/>
    </source>
</evidence>
<gene>
    <name evidence="4" type="ORF">GRG538_LOCUS30556</name>
</gene>
<proteinExistence type="predicted"/>